<dbReference type="PANTHER" id="PTHR14289:SF16">
    <property type="entry name" value="POLYMERASE DELTA-INTERACTING PROTEIN 2"/>
    <property type="match status" value="1"/>
</dbReference>
<dbReference type="RefSeq" id="WP_007018694.1">
    <property type="nucleotide sequence ID" value="NZ_CH724118.1"/>
</dbReference>
<evidence type="ECO:0000313" key="5">
    <source>
        <dbReference type="Proteomes" id="UP000004263"/>
    </source>
</evidence>
<dbReference type="EMBL" id="AAQH01000004">
    <property type="protein sequence ID" value="EAT12804.1"/>
    <property type="molecule type" value="Genomic_DNA"/>
</dbReference>
<protein>
    <recommendedName>
        <fullName evidence="1 2">Protein ApaG</fullName>
    </recommendedName>
</protein>
<evidence type="ECO:0000313" key="4">
    <source>
        <dbReference type="EMBL" id="EAT12804.1"/>
    </source>
</evidence>
<name>Q1N3S0_9GAMM</name>
<feature type="domain" description="ApaG" evidence="3">
    <location>
        <begin position="1"/>
        <end position="125"/>
    </location>
</feature>
<dbReference type="HAMAP" id="MF_00791">
    <property type="entry name" value="ApaG"/>
    <property type="match status" value="1"/>
</dbReference>
<reference evidence="4 5" key="1">
    <citation type="submission" date="2006-03" db="EMBL/GenBank/DDBJ databases">
        <authorList>
            <person name="Pinhassi J."/>
            <person name="Pedros-Alio C."/>
            <person name="Ferriera S."/>
            <person name="Johnson J."/>
            <person name="Kravitz S."/>
            <person name="Halpern A."/>
            <person name="Remington K."/>
            <person name="Beeson K."/>
            <person name="Tran B."/>
            <person name="Rogers Y.-H."/>
            <person name="Friedman R."/>
            <person name="Venter J.C."/>
        </authorList>
    </citation>
    <scope>NUCLEOTIDE SEQUENCE [LARGE SCALE GENOMIC DNA]</scope>
    <source>
        <strain evidence="4 5">RED65</strain>
    </source>
</reference>
<dbReference type="OrthoDB" id="9795226at2"/>
<keyword evidence="5" id="KW-1185">Reference proteome</keyword>
<gene>
    <name evidence="2" type="primary">apaG</name>
    <name evidence="4" type="ORF">RED65_12064</name>
</gene>
<dbReference type="SUPFAM" id="SSF110069">
    <property type="entry name" value="ApaG-like"/>
    <property type="match status" value="1"/>
</dbReference>
<dbReference type="STRING" id="207949.RED65_12064"/>
<proteinExistence type="inferred from homology"/>
<accession>Q1N3S0</accession>
<dbReference type="Gene3D" id="2.60.40.1470">
    <property type="entry name" value="ApaG domain"/>
    <property type="match status" value="1"/>
</dbReference>
<dbReference type="PANTHER" id="PTHR14289">
    <property type="entry name" value="F-BOX ONLY PROTEIN 3"/>
    <property type="match status" value="1"/>
</dbReference>
<comment type="caution">
    <text evidence="4">The sequence shown here is derived from an EMBL/GenBank/DDBJ whole genome shotgun (WGS) entry which is preliminary data.</text>
</comment>
<organism evidence="4 5">
    <name type="scientific">Bermanella marisrubri</name>
    <dbReference type="NCBI Taxonomy" id="207949"/>
    <lineage>
        <taxon>Bacteria</taxon>
        <taxon>Pseudomonadati</taxon>
        <taxon>Pseudomonadota</taxon>
        <taxon>Gammaproteobacteria</taxon>
        <taxon>Oceanospirillales</taxon>
        <taxon>Oceanospirillaceae</taxon>
        <taxon>Bermanella</taxon>
    </lineage>
</organism>
<dbReference type="InterPro" id="IPR023065">
    <property type="entry name" value="Uncharacterised_ApaG"/>
</dbReference>
<dbReference type="AlphaFoldDB" id="Q1N3S0"/>
<evidence type="ECO:0000256" key="1">
    <source>
        <dbReference type="ARBA" id="ARBA00017693"/>
    </source>
</evidence>
<dbReference type="InterPro" id="IPR036767">
    <property type="entry name" value="ApaG_sf"/>
</dbReference>
<dbReference type="GO" id="GO:0070987">
    <property type="term" value="P:error-free translesion synthesis"/>
    <property type="evidence" value="ECO:0007669"/>
    <property type="project" value="TreeGrafter"/>
</dbReference>
<dbReference type="Proteomes" id="UP000004263">
    <property type="component" value="Unassembled WGS sequence"/>
</dbReference>
<evidence type="ECO:0000256" key="2">
    <source>
        <dbReference type="HAMAP-Rule" id="MF_00791"/>
    </source>
</evidence>
<sequence length="125" mass="14051">MANPNVRVDVIPRYLVEESSDEKKRYVFSYTVTIHNEGERTAQLLSRHWIITNGETLKTQEVRGDGVIGKQPTILPGESYTYTSGTVMETPVGTMQGSYRMIDDEGIYFDVPIPVFTLAATHSVH</sequence>
<dbReference type="HOGENOM" id="CLU_128074_0_0_6"/>
<dbReference type="NCBIfam" id="NF003967">
    <property type="entry name" value="PRK05461.1"/>
    <property type="match status" value="1"/>
</dbReference>
<dbReference type="InterPro" id="IPR007474">
    <property type="entry name" value="ApaG_domain"/>
</dbReference>
<dbReference type="PROSITE" id="PS51087">
    <property type="entry name" value="APAG"/>
    <property type="match status" value="1"/>
</dbReference>
<evidence type="ECO:0000259" key="3">
    <source>
        <dbReference type="PROSITE" id="PS51087"/>
    </source>
</evidence>
<dbReference type="Pfam" id="PF04379">
    <property type="entry name" value="DUF525"/>
    <property type="match status" value="1"/>
</dbReference>